<evidence type="ECO:0000313" key="2">
    <source>
        <dbReference type="Proteomes" id="UP000499080"/>
    </source>
</evidence>
<gene>
    <name evidence="1" type="ORF">AVEN_173991_1</name>
</gene>
<organism evidence="1 2">
    <name type="scientific">Araneus ventricosus</name>
    <name type="common">Orbweaver spider</name>
    <name type="synonym">Epeira ventricosa</name>
    <dbReference type="NCBI Taxonomy" id="182803"/>
    <lineage>
        <taxon>Eukaryota</taxon>
        <taxon>Metazoa</taxon>
        <taxon>Ecdysozoa</taxon>
        <taxon>Arthropoda</taxon>
        <taxon>Chelicerata</taxon>
        <taxon>Arachnida</taxon>
        <taxon>Araneae</taxon>
        <taxon>Araneomorphae</taxon>
        <taxon>Entelegynae</taxon>
        <taxon>Araneoidea</taxon>
        <taxon>Araneidae</taxon>
        <taxon>Araneus</taxon>
    </lineage>
</organism>
<comment type="caution">
    <text evidence="1">The sequence shown here is derived from an EMBL/GenBank/DDBJ whole genome shotgun (WGS) entry which is preliminary data.</text>
</comment>
<name>A0A4Y2RDC2_ARAVE</name>
<accession>A0A4Y2RDC2</accession>
<evidence type="ECO:0000313" key="1">
    <source>
        <dbReference type="EMBL" id="GBN73410.1"/>
    </source>
</evidence>
<protein>
    <submittedName>
        <fullName evidence="1">Uncharacterized protein</fullName>
    </submittedName>
</protein>
<dbReference type="EMBL" id="BGPR01016547">
    <property type="protein sequence ID" value="GBN73410.1"/>
    <property type="molecule type" value="Genomic_DNA"/>
</dbReference>
<dbReference type="AlphaFoldDB" id="A0A4Y2RDC2"/>
<keyword evidence="2" id="KW-1185">Reference proteome</keyword>
<sequence length="105" mass="12621">MEFGTSERKKQSSVLKQAILHLFKMEFWNTKGKRTVSFKRHHISSKMEILEHGRGKQPVKFKQALHTLFKMEILEHWKEKALSVLSIHPSKWNFRNTERKKQSQF</sequence>
<dbReference type="Proteomes" id="UP000499080">
    <property type="component" value="Unassembled WGS sequence"/>
</dbReference>
<proteinExistence type="predicted"/>
<reference evidence="1 2" key="1">
    <citation type="journal article" date="2019" name="Sci. Rep.">
        <title>Orb-weaving spider Araneus ventricosus genome elucidates the spidroin gene catalogue.</title>
        <authorList>
            <person name="Kono N."/>
            <person name="Nakamura H."/>
            <person name="Ohtoshi R."/>
            <person name="Moran D.A.P."/>
            <person name="Shinohara A."/>
            <person name="Yoshida Y."/>
            <person name="Fujiwara M."/>
            <person name="Mori M."/>
            <person name="Tomita M."/>
            <person name="Arakawa K."/>
        </authorList>
    </citation>
    <scope>NUCLEOTIDE SEQUENCE [LARGE SCALE GENOMIC DNA]</scope>
</reference>